<evidence type="ECO:0000313" key="2">
    <source>
        <dbReference type="EMBL" id="ODR94653.1"/>
    </source>
</evidence>
<sequence>MAPRILDASIEAETARRPLQGPPKDEHAFVAAGPVHFRLHGPVRLRCLVDFLIERDQFGIVAAAAAGRIQFLLQLHAADILLGLGEAVASERQAAERQRAQAGNSPRCKGRRMRRAWRENTPKTAMDPHDGQSNPWGNLNCTLCAQRIFGQCGMNKMVCLTIWRFAAISGTKMMYPQSNLSISGCIIPR</sequence>
<name>A0A1E3VMB0_9HYPH</name>
<feature type="region of interest" description="Disordered" evidence="1">
    <location>
        <begin position="95"/>
        <end position="131"/>
    </location>
</feature>
<dbReference type="EMBL" id="LPWE01000012">
    <property type="protein sequence ID" value="ODR94653.1"/>
    <property type="molecule type" value="Genomic_DNA"/>
</dbReference>
<dbReference type="AlphaFoldDB" id="A0A1E3VMB0"/>
<dbReference type="STRING" id="1774970.AUC70_08530"/>
<organism evidence="2 3">
    <name type="scientific">Methyloceanibacter stevinii</name>
    <dbReference type="NCBI Taxonomy" id="1774970"/>
    <lineage>
        <taxon>Bacteria</taxon>
        <taxon>Pseudomonadati</taxon>
        <taxon>Pseudomonadota</taxon>
        <taxon>Alphaproteobacteria</taxon>
        <taxon>Hyphomicrobiales</taxon>
        <taxon>Hyphomicrobiaceae</taxon>
        <taxon>Methyloceanibacter</taxon>
    </lineage>
</organism>
<dbReference type="RefSeq" id="WP_069445011.1">
    <property type="nucleotide sequence ID" value="NZ_LPWE01000012.1"/>
</dbReference>
<comment type="caution">
    <text evidence="2">The sequence shown here is derived from an EMBL/GenBank/DDBJ whole genome shotgun (WGS) entry which is preliminary data.</text>
</comment>
<protein>
    <submittedName>
        <fullName evidence="2">Uncharacterized protein</fullName>
    </submittedName>
</protein>
<feature type="compositionally biased region" description="Basic and acidic residues" evidence="1">
    <location>
        <begin position="116"/>
        <end position="130"/>
    </location>
</feature>
<dbReference type="Proteomes" id="UP000094172">
    <property type="component" value="Unassembled WGS sequence"/>
</dbReference>
<gene>
    <name evidence="2" type="ORF">AUC70_08530</name>
</gene>
<evidence type="ECO:0000313" key="3">
    <source>
        <dbReference type="Proteomes" id="UP000094172"/>
    </source>
</evidence>
<reference evidence="2 3" key="1">
    <citation type="journal article" date="2016" name="Environ. Microbiol.">
        <title>New Methyloceanibacter diversity from North Sea sediments includes methanotroph containing solely the soluble methane monooxygenase.</title>
        <authorList>
            <person name="Vekeman B."/>
            <person name="Kerckhof F.M."/>
            <person name="Cremers G."/>
            <person name="de Vos P."/>
            <person name="Vandamme P."/>
            <person name="Boon N."/>
            <person name="Op den Camp H.J."/>
            <person name="Heylen K."/>
        </authorList>
    </citation>
    <scope>NUCLEOTIDE SEQUENCE [LARGE SCALE GENOMIC DNA]</scope>
    <source>
        <strain evidence="2 3">R-67176</strain>
    </source>
</reference>
<evidence type="ECO:0000256" key="1">
    <source>
        <dbReference type="SAM" id="MobiDB-lite"/>
    </source>
</evidence>
<proteinExistence type="predicted"/>
<accession>A0A1E3VMB0</accession>
<keyword evidence="3" id="KW-1185">Reference proteome</keyword>